<keyword evidence="2" id="KW-1003">Cell membrane</keyword>
<protein>
    <recommendedName>
        <fullName evidence="9">Patched domain-containing protein 3</fullName>
    </recommendedName>
</protein>
<keyword evidence="4 10" id="KW-1133">Transmembrane helix</keyword>
<feature type="transmembrane region" description="Helical" evidence="10">
    <location>
        <begin position="28"/>
        <end position="48"/>
    </location>
</feature>
<dbReference type="GO" id="GO:0097225">
    <property type="term" value="C:sperm midpiece"/>
    <property type="evidence" value="ECO:0007669"/>
    <property type="project" value="UniProtKB-ARBA"/>
</dbReference>
<evidence type="ECO:0000256" key="6">
    <source>
        <dbReference type="ARBA" id="ARBA00023180"/>
    </source>
</evidence>
<feature type="transmembrane region" description="Helical" evidence="10">
    <location>
        <begin position="713"/>
        <end position="737"/>
    </location>
</feature>
<feature type="transmembrane region" description="Helical" evidence="10">
    <location>
        <begin position="272"/>
        <end position="291"/>
    </location>
</feature>
<evidence type="ECO:0000313" key="12">
    <source>
        <dbReference type="EMBL" id="KAF5902866.1"/>
    </source>
</evidence>
<dbReference type="PANTHER" id="PTHR10796:SF60">
    <property type="entry name" value="PATCHED DOMAIN-CONTAINING PROTEIN 3"/>
    <property type="match status" value="1"/>
</dbReference>
<dbReference type="Pfam" id="PF02460">
    <property type="entry name" value="Patched"/>
    <property type="match status" value="1"/>
</dbReference>
<keyword evidence="13" id="KW-1185">Reference proteome</keyword>
<gene>
    <name evidence="12" type="ORF">DAT39_007381</name>
</gene>
<sequence length="843" mass="94332">MMLNTNCVEKPIQSGLERVGRFIGQHPWWFVVIPLSLSATLGVGFYFLEDSKTNDIVQQFTPRNGHAKTEKDFFETFFRSSIDKDDDDDDDHNLFSALRLTTEGTYASAIFTSRTDVLSEDALEEILLVDNHVKRMSVEFDGQKFSYNDVCARVNESCEENILLNVLDYNASNIHGFNLTFPVYHDQALGVIHLEHSVGQVEVDRNGFVQSAKAVRLIYYLRQTNSMLEDAWLNEFVDLLSNKSTYETQVSYFTSISRQQEFEKSTESVTQLFSITYFIAILFSVLSCVRLDNVRNKVWVAFLGVLSTGLAVLSSFGLLLLMNVPFVITVASSPFLVLGIGIDDMFIMISCWQHTNVRDSVAERMAATYREAAISITITTLTDVVAFYLSIFSPFGSVQSFCLYAGTAILFCYLYNITFFGACLALNGKREESNRHWLTCLKVPEESLPGSSKAYVACCVGGGYNHETGTEKEHIMKLFFRKYYGPILTTGLAKATVVLLYISYISISIYGCAMIKEGIDLKNLAVDQSYVIKYYEDENTNFAEYGPVIMIAVNETFPYWDVVQRGELESCILEFQGLPFIGNLSTSWIHSFESYSTEKHLNISSEADFMKHLHSFLQEQPMLRLDVNMTDDRIQASRLFLQTVNLPSEKILLATLRKTAQNCRIPLVLYHPAFIYYDQYTVIASSTIQTISIATAVMLVISLILIPSPVCALWVTFAIGSVVLGVSGFMALLGISLDSISMINLVISIGFSVDFSAHISYTFVSSAKTGANDKAVEALSHLGYPVVQGALSTILGVAVLSASVSYIFRTFFTIMFLVILFGLLHGIAFIPVFLTFSGFCIKF</sequence>
<comment type="caution">
    <text evidence="12">The sequence shown here is derived from an EMBL/GenBank/DDBJ whole genome shotgun (WGS) entry which is preliminary data.</text>
</comment>
<reference evidence="12" key="1">
    <citation type="submission" date="2020-07" db="EMBL/GenBank/DDBJ databases">
        <title>Clarias magur genome sequencing, assembly and annotation.</title>
        <authorList>
            <person name="Kushwaha B."/>
            <person name="Kumar R."/>
            <person name="Das P."/>
            <person name="Joshi C.G."/>
            <person name="Kumar D."/>
            <person name="Nagpure N.S."/>
            <person name="Pandey M."/>
            <person name="Agarwal S."/>
            <person name="Srivastava S."/>
            <person name="Singh M."/>
            <person name="Sahoo L."/>
            <person name="Jayasankar P."/>
            <person name="Meher P.K."/>
            <person name="Koringa P.G."/>
            <person name="Iquebal M.A."/>
            <person name="Das S.P."/>
            <person name="Bit A."/>
            <person name="Patnaik S."/>
            <person name="Patel N."/>
            <person name="Shah T.M."/>
            <person name="Hinsu A."/>
            <person name="Jena J.K."/>
        </authorList>
    </citation>
    <scope>NUCLEOTIDE SEQUENCE</scope>
    <source>
        <strain evidence="12">CIFAMagur01</strain>
        <tissue evidence="12">Testis</tissue>
    </source>
</reference>
<feature type="transmembrane region" description="Helical" evidence="10">
    <location>
        <begin position="785"/>
        <end position="808"/>
    </location>
</feature>
<feature type="transmembrane region" description="Helical" evidence="10">
    <location>
        <begin position="743"/>
        <end position="764"/>
    </location>
</feature>
<feature type="transmembrane region" description="Helical" evidence="10">
    <location>
        <begin position="372"/>
        <end position="391"/>
    </location>
</feature>
<dbReference type="EMBL" id="QNUK01000083">
    <property type="protein sequence ID" value="KAF5902866.1"/>
    <property type="molecule type" value="Genomic_DNA"/>
</dbReference>
<comment type="function">
    <text evidence="7">May play a role in sperm development or sperm function. However, does not appear to have an essential role in spermatogenesis or male fertility.</text>
</comment>
<accession>A0A8J4X5I3</accession>
<evidence type="ECO:0000259" key="11">
    <source>
        <dbReference type="PROSITE" id="PS50156"/>
    </source>
</evidence>
<proteinExistence type="inferred from homology"/>
<evidence type="ECO:0000256" key="9">
    <source>
        <dbReference type="ARBA" id="ARBA00074262"/>
    </source>
</evidence>
<dbReference type="PANTHER" id="PTHR10796">
    <property type="entry name" value="PATCHED-RELATED"/>
    <property type="match status" value="1"/>
</dbReference>
<dbReference type="InterPro" id="IPR000731">
    <property type="entry name" value="SSD"/>
</dbReference>
<comment type="similarity">
    <text evidence="1">Belongs to the patched family.</text>
</comment>
<evidence type="ECO:0000256" key="8">
    <source>
        <dbReference type="ARBA" id="ARBA00060429"/>
    </source>
</evidence>
<dbReference type="Gene3D" id="1.20.1640.10">
    <property type="entry name" value="Multidrug efflux transporter AcrB transmembrane domain"/>
    <property type="match status" value="2"/>
</dbReference>
<feature type="transmembrane region" description="Helical" evidence="10">
    <location>
        <begin position="326"/>
        <end position="352"/>
    </location>
</feature>
<dbReference type="InterPro" id="IPR003392">
    <property type="entry name" value="PTHD_SSD"/>
</dbReference>
<name>A0A8J4X5I3_CLAMG</name>
<evidence type="ECO:0000256" key="7">
    <source>
        <dbReference type="ARBA" id="ARBA00057027"/>
    </source>
</evidence>
<feature type="transmembrane region" description="Helical" evidence="10">
    <location>
        <begin position="814"/>
        <end position="841"/>
    </location>
</feature>
<feature type="domain" description="SSD" evidence="11">
    <location>
        <begin position="269"/>
        <end position="426"/>
    </location>
</feature>
<dbReference type="AlphaFoldDB" id="A0A8J4X5I3"/>
<dbReference type="Proteomes" id="UP000727407">
    <property type="component" value="Unassembled WGS sequence"/>
</dbReference>
<dbReference type="SUPFAM" id="SSF82866">
    <property type="entry name" value="Multidrug efflux transporter AcrB transmembrane domain"/>
    <property type="match status" value="2"/>
</dbReference>
<dbReference type="FunFam" id="1.20.1640.10:FF:000013">
    <property type="entry name" value="PaTched Related family"/>
    <property type="match status" value="1"/>
</dbReference>
<keyword evidence="5 10" id="KW-0472">Membrane</keyword>
<evidence type="ECO:0000256" key="3">
    <source>
        <dbReference type="ARBA" id="ARBA00022692"/>
    </source>
</evidence>
<dbReference type="InterPro" id="IPR051697">
    <property type="entry name" value="Patched_domain-protein"/>
</dbReference>
<dbReference type="OrthoDB" id="6510177at2759"/>
<dbReference type="PROSITE" id="PS50156">
    <property type="entry name" value="SSD"/>
    <property type="match status" value="1"/>
</dbReference>
<comment type="subcellular location">
    <subcellularLocation>
        <location evidence="8">Cell projection</location>
        <location evidence="8">Cilium</location>
        <location evidence="8">Flagellum membrane</location>
        <topology evidence="8">Multi-pass membrane protein</topology>
    </subcellularLocation>
</comment>
<dbReference type="GO" id="GO:0016020">
    <property type="term" value="C:membrane"/>
    <property type="evidence" value="ECO:0007669"/>
    <property type="project" value="InterPro"/>
</dbReference>
<evidence type="ECO:0000256" key="2">
    <source>
        <dbReference type="ARBA" id="ARBA00022475"/>
    </source>
</evidence>
<evidence type="ECO:0000313" key="13">
    <source>
        <dbReference type="Proteomes" id="UP000727407"/>
    </source>
</evidence>
<organism evidence="12 13">
    <name type="scientific">Clarias magur</name>
    <name type="common">Asian catfish</name>
    <name type="synonym">Macropteronotus magur</name>
    <dbReference type="NCBI Taxonomy" id="1594786"/>
    <lineage>
        <taxon>Eukaryota</taxon>
        <taxon>Metazoa</taxon>
        <taxon>Chordata</taxon>
        <taxon>Craniata</taxon>
        <taxon>Vertebrata</taxon>
        <taxon>Euteleostomi</taxon>
        <taxon>Actinopterygii</taxon>
        <taxon>Neopterygii</taxon>
        <taxon>Teleostei</taxon>
        <taxon>Ostariophysi</taxon>
        <taxon>Siluriformes</taxon>
        <taxon>Clariidae</taxon>
        <taxon>Clarias</taxon>
    </lineage>
</organism>
<evidence type="ECO:0000256" key="10">
    <source>
        <dbReference type="SAM" id="Phobius"/>
    </source>
</evidence>
<evidence type="ECO:0000256" key="4">
    <source>
        <dbReference type="ARBA" id="ARBA00022989"/>
    </source>
</evidence>
<feature type="transmembrane region" description="Helical" evidence="10">
    <location>
        <begin position="403"/>
        <end position="426"/>
    </location>
</feature>
<feature type="transmembrane region" description="Helical" evidence="10">
    <location>
        <begin position="298"/>
        <end position="320"/>
    </location>
</feature>
<keyword evidence="3 10" id="KW-0812">Transmembrane</keyword>
<evidence type="ECO:0000256" key="5">
    <source>
        <dbReference type="ARBA" id="ARBA00023136"/>
    </source>
</evidence>
<evidence type="ECO:0000256" key="1">
    <source>
        <dbReference type="ARBA" id="ARBA00005585"/>
    </source>
</evidence>
<feature type="transmembrane region" description="Helical" evidence="10">
    <location>
        <begin position="688"/>
        <end position="706"/>
    </location>
</feature>
<keyword evidence="6" id="KW-0325">Glycoprotein</keyword>